<dbReference type="EMBL" id="JAPMOS010000057">
    <property type="protein sequence ID" value="KAJ4456948.1"/>
    <property type="molecule type" value="Genomic_DNA"/>
</dbReference>
<protein>
    <recommendedName>
        <fullName evidence="2">CAAX prenyl protease 2/Lysostaphin resistance protein A-like domain-containing protein</fullName>
    </recommendedName>
</protein>
<feature type="transmembrane region" description="Helical" evidence="1">
    <location>
        <begin position="96"/>
        <end position="116"/>
    </location>
</feature>
<sequence length="414" mass="46716">MGFLELFLKVQAVAGATFGIFEILLLAEVLFQRALFRFKADPFSSDSAEKHSWRTKLLQTLRTNFTVTFSLWCCLMASCLRRSFSDASSFDIPQMWWHSLASVGGLTCCLLINRFIGRNTLTELGIPATTWRWLVPNCLAWARRIVLMLLVALGTHTLMPFMVFVSGCFGGFQPADYRGHPFWEIFYFFFVQQVCFAINAVDEETNWRGLHNAVFTKGRHSRPVMYFASGWVYAMVHSLNTELTSFGLYSLMIFNLVCEGACWMYLYRMTGDLVGNWVLHDFDDLVCSAPPIPRQYPPPFPRPAPEVLLTFTGILFLPPASARSCPSALAGYRLPLGQIMPYVLTCPEQVLVSGGDFGDGASLLYLVQNLYTIGLLVLIDWCFAWRKKRAVAPRAIGYRIIDHNSSVNSEAMAA</sequence>
<dbReference type="InterPro" id="IPR003675">
    <property type="entry name" value="Rce1/LyrA-like_dom"/>
</dbReference>
<accession>A0ABQ8UFP5</accession>
<gene>
    <name evidence="3" type="ORF">PAPYR_7671</name>
</gene>
<feature type="transmembrane region" description="Helical" evidence="1">
    <location>
        <begin position="145"/>
        <end position="165"/>
    </location>
</feature>
<name>A0ABQ8UFP5_9EUKA</name>
<proteinExistence type="predicted"/>
<evidence type="ECO:0000313" key="3">
    <source>
        <dbReference type="EMBL" id="KAJ4456948.1"/>
    </source>
</evidence>
<keyword evidence="4" id="KW-1185">Reference proteome</keyword>
<dbReference type="Proteomes" id="UP001141327">
    <property type="component" value="Unassembled WGS sequence"/>
</dbReference>
<keyword evidence="1" id="KW-0472">Membrane</keyword>
<feature type="transmembrane region" description="Helical" evidence="1">
    <location>
        <begin position="185"/>
        <end position="202"/>
    </location>
</feature>
<evidence type="ECO:0000259" key="2">
    <source>
        <dbReference type="Pfam" id="PF02517"/>
    </source>
</evidence>
<feature type="transmembrane region" description="Helical" evidence="1">
    <location>
        <begin position="64"/>
        <end position="84"/>
    </location>
</feature>
<feature type="transmembrane region" description="Helical" evidence="1">
    <location>
        <begin position="12"/>
        <end position="31"/>
    </location>
</feature>
<reference evidence="3" key="1">
    <citation type="journal article" date="2022" name="bioRxiv">
        <title>Genomics of Preaxostyla Flagellates Illuminates Evolutionary Transitions and the Path Towards Mitochondrial Loss.</title>
        <authorList>
            <person name="Novak L.V.F."/>
            <person name="Treitli S.C."/>
            <person name="Pyrih J."/>
            <person name="Halakuc P."/>
            <person name="Pipaliya S.V."/>
            <person name="Vacek V."/>
            <person name="Brzon O."/>
            <person name="Soukal P."/>
            <person name="Eme L."/>
            <person name="Dacks J.B."/>
            <person name="Karnkowska A."/>
            <person name="Elias M."/>
            <person name="Hampl V."/>
        </authorList>
    </citation>
    <scope>NUCLEOTIDE SEQUENCE</scope>
    <source>
        <strain evidence="3">RCP-MX</strain>
    </source>
</reference>
<evidence type="ECO:0000256" key="1">
    <source>
        <dbReference type="SAM" id="Phobius"/>
    </source>
</evidence>
<comment type="caution">
    <text evidence="3">The sequence shown here is derived from an EMBL/GenBank/DDBJ whole genome shotgun (WGS) entry which is preliminary data.</text>
</comment>
<feature type="domain" description="CAAX prenyl protease 2/Lysostaphin resistance protein A-like" evidence="2">
    <location>
        <begin position="194"/>
        <end position="280"/>
    </location>
</feature>
<dbReference type="Pfam" id="PF02517">
    <property type="entry name" value="Rce1-like"/>
    <property type="match status" value="1"/>
</dbReference>
<organism evidence="3 4">
    <name type="scientific">Paratrimastix pyriformis</name>
    <dbReference type="NCBI Taxonomy" id="342808"/>
    <lineage>
        <taxon>Eukaryota</taxon>
        <taxon>Metamonada</taxon>
        <taxon>Preaxostyla</taxon>
        <taxon>Paratrimastigidae</taxon>
        <taxon>Paratrimastix</taxon>
    </lineage>
</organism>
<keyword evidence="1" id="KW-0812">Transmembrane</keyword>
<keyword evidence="1" id="KW-1133">Transmembrane helix</keyword>
<evidence type="ECO:0000313" key="4">
    <source>
        <dbReference type="Proteomes" id="UP001141327"/>
    </source>
</evidence>
<feature type="transmembrane region" description="Helical" evidence="1">
    <location>
        <begin position="246"/>
        <end position="267"/>
    </location>
</feature>